<dbReference type="Pfam" id="PF03692">
    <property type="entry name" value="CxxCxxCC"/>
    <property type="match status" value="1"/>
</dbReference>
<name>A0A6M4MI57_9ALTE</name>
<dbReference type="AlphaFoldDB" id="A0A6M4MI57"/>
<protein>
    <submittedName>
        <fullName evidence="1">YkgJ family cysteine cluster protein</fullName>
    </submittedName>
</protein>
<dbReference type="InterPro" id="IPR005358">
    <property type="entry name" value="Puta_zinc/iron-chelating_dom"/>
</dbReference>
<accession>A0A6M4MI57</accession>
<reference evidence="1 2" key="2">
    <citation type="submission" date="2020-04" db="EMBL/GenBank/DDBJ databases">
        <title>Complete genome sequence of Alteromonas pelagimontana 5.12T.</title>
        <authorList>
            <person name="Sinha R.K."/>
            <person name="Krishnan K.P."/>
            <person name="Kurian J.P."/>
        </authorList>
    </citation>
    <scope>NUCLEOTIDE SEQUENCE [LARGE SCALE GENOMIC DNA]</scope>
    <source>
        <strain evidence="1 2">5.12</strain>
    </source>
</reference>
<dbReference type="KEGG" id="apel:CA267_008020"/>
<organism evidence="1 2">
    <name type="scientific">Alteromonas pelagimontana</name>
    <dbReference type="NCBI Taxonomy" id="1858656"/>
    <lineage>
        <taxon>Bacteria</taxon>
        <taxon>Pseudomonadati</taxon>
        <taxon>Pseudomonadota</taxon>
        <taxon>Gammaproteobacteria</taxon>
        <taxon>Alteromonadales</taxon>
        <taxon>Alteromonadaceae</taxon>
        <taxon>Alteromonas/Salinimonas group</taxon>
        <taxon>Alteromonas</taxon>
    </lineage>
</organism>
<proteinExistence type="predicted"/>
<dbReference type="Proteomes" id="UP000219285">
    <property type="component" value="Chromosome"/>
</dbReference>
<dbReference type="EMBL" id="CP052766">
    <property type="protein sequence ID" value="QJR82783.1"/>
    <property type="molecule type" value="Genomic_DNA"/>
</dbReference>
<evidence type="ECO:0000313" key="1">
    <source>
        <dbReference type="EMBL" id="QJR82783.1"/>
    </source>
</evidence>
<keyword evidence="2" id="KW-1185">Reference proteome</keyword>
<evidence type="ECO:0000313" key="2">
    <source>
        <dbReference type="Proteomes" id="UP000219285"/>
    </source>
</evidence>
<reference evidence="2" key="1">
    <citation type="submission" date="2014-12" db="EMBL/GenBank/DDBJ databases">
        <title>Complete genome sequence of a multi-drug resistant Klebsiella pneumoniae.</title>
        <authorList>
            <person name="Hua X."/>
            <person name="Chen Q."/>
            <person name="Li X."/>
            <person name="Feng Y."/>
            <person name="Ruan Z."/>
            <person name="Yu Y."/>
        </authorList>
    </citation>
    <scope>NUCLEOTIDE SEQUENCE [LARGE SCALE GENOMIC DNA]</scope>
    <source>
        <strain evidence="2">5.12</strain>
    </source>
</reference>
<dbReference type="OrthoDB" id="71604at2"/>
<gene>
    <name evidence="1" type="ORF">CA267_008020</name>
</gene>
<sequence>MKDEIEVRSLPESNVSCSNCNASCCRLEVMLITDTGVPEQFVEFDSWGGMRMARLDDGWCAALDRSSMRCSIYDKRPLICREYEMGGYECLSERMQG</sequence>